<reference evidence="2 3" key="1">
    <citation type="submission" date="2019-04" db="EMBL/GenBank/DDBJ databases">
        <title>Complete Genome of UW386 and Higher Quality Genome of UW700.</title>
        <authorList>
            <person name="Jacobs J."/>
            <person name="Perez A."/>
            <person name="Steidl O."/>
            <person name="Allen C."/>
        </authorList>
    </citation>
    <scope>NUCLEOTIDE SEQUENCE [LARGE SCALE GENOMIC DNA]</scope>
    <source>
        <strain evidence="2 3">UW386</strain>
        <plasmid evidence="3">puw386</plasmid>
    </source>
</reference>
<feature type="region of interest" description="Disordered" evidence="1">
    <location>
        <begin position="179"/>
        <end position="200"/>
    </location>
</feature>
<feature type="region of interest" description="Disordered" evidence="1">
    <location>
        <begin position="1"/>
        <end position="107"/>
    </location>
</feature>
<name>A0AA92EHV4_RALSL</name>
<proteinExistence type="predicted"/>
<dbReference type="AlphaFoldDB" id="A0AA92EHV4"/>
<dbReference type="EMBL" id="CP039340">
    <property type="protein sequence ID" value="QCX51298.1"/>
    <property type="molecule type" value="Genomic_DNA"/>
</dbReference>
<keyword evidence="2" id="KW-0614">Plasmid</keyword>
<evidence type="ECO:0000313" key="3">
    <source>
        <dbReference type="Proteomes" id="UP000310553"/>
    </source>
</evidence>
<feature type="compositionally biased region" description="Low complexity" evidence="1">
    <location>
        <begin position="58"/>
        <end position="78"/>
    </location>
</feature>
<protein>
    <submittedName>
        <fullName evidence="2">Type III effector protein</fullName>
    </submittedName>
</protein>
<dbReference type="Proteomes" id="UP000310553">
    <property type="component" value="Plasmid pUW386"/>
</dbReference>
<evidence type="ECO:0000256" key="1">
    <source>
        <dbReference type="SAM" id="MobiDB-lite"/>
    </source>
</evidence>
<gene>
    <name evidence="2" type="ORF">E7Z57_19605</name>
</gene>
<organism evidence="2 3">
    <name type="scientific">Ralstonia solanacearum</name>
    <name type="common">Pseudomonas solanacearum</name>
    <dbReference type="NCBI Taxonomy" id="305"/>
    <lineage>
        <taxon>Bacteria</taxon>
        <taxon>Pseudomonadati</taxon>
        <taxon>Pseudomonadota</taxon>
        <taxon>Betaproteobacteria</taxon>
        <taxon>Burkholderiales</taxon>
        <taxon>Burkholderiaceae</taxon>
        <taxon>Ralstonia</taxon>
        <taxon>Ralstonia solanacearum species complex</taxon>
    </lineage>
</organism>
<sequence>MRNIQIKANAASYAMPSDAASESPGAQPPTPKLTHVAAPSGPLADLPGKGTGRLPQVSAQSASPKAAAAGTSQAASAALPLSHPEPPQLASLSAASEPGESPEAGGAITISGRLHIDKAGQLTSNNETIRNLIRYLGNDAQKFAHQLNDMQVTIRPHPDAAAAYEALEQHCGVEKALIRSADKPSSRKPTQDAQQEPLLNTPPLSKLVEDEVEGNVLMPMLIHVIEGGAKAFGTQDKMPDQDMSVHQFLASVAPQVEISNPHTKINDPELSLLFKSKLDKDIDAGAKLGAATMFQMATQKTFAFKELGMSLAVSSGLGTLWELGGAELIKNALKTLNLSPTRYALAAAGIDSVPPIVIETMDSAIVLSAVKAMNRAAASFMARVREALPAATVAGIKSSLGAYANNLLQYTGTGSYPADLALNTVATELAILSAASGIPGEVKENAANMQAAIVEKMREGLLAAPPREPHMSSEEYTQRVKDHVQKLTQQAMDMSPGDGIAQKSLAFASLVGLIPLGLSDKVTNLVSESALRIIRSTIFNPIESIGMNALVATSKINIPGLMSSDANKHEQVTNRILQEAAHGKPLQNGDVHKIFHQWDVLNRAGRTILEGMSLTMDALPNKVARMIKKDPPPLAQRVAYDSIDYHKV</sequence>
<evidence type="ECO:0000313" key="2">
    <source>
        <dbReference type="EMBL" id="QCX51298.1"/>
    </source>
</evidence>
<feature type="compositionally biased region" description="Polar residues" evidence="1">
    <location>
        <begin position="187"/>
        <end position="198"/>
    </location>
</feature>
<geneLocation type="plasmid" evidence="3">
    <name>puw386</name>
</geneLocation>
<accession>A0AA92EHV4</accession>